<sequence length="72" mass="8007">MSSYSVKLREHQSNSNELDALASESRVGPARRVGDCAGCVAALRPLSLGLFMVLLRLCRPIRVLWRPSRALR</sequence>
<keyword evidence="3" id="KW-1185">Reference proteome</keyword>
<reference evidence="2" key="1">
    <citation type="submission" date="2021-12" db="EMBL/GenBank/DDBJ databases">
        <authorList>
            <person name="Martin H S."/>
        </authorList>
    </citation>
    <scope>NUCLEOTIDE SEQUENCE</scope>
</reference>
<feature type="region of interest" description="Disordered" evidence="1">
    <location>
        <begin position="1"/>
        <end position="23"/>
    </location>
</feature>
<feature type="non-terminal residue" evidence="2">
    <location>
        <position position="72"/>
    </location>
</feature>
<evidence type="ECO:0000313" key="3">
    <source>
        <dbReference type="Proteomes" id="UP000838878"/>
    </source>
</evidence>
<evidence type="ECO:0000256" key="1">
    <source>
        <dbReference type="SAM" id="MobiDB-lite"/>
    </source>
</evidence>
<proteinExistence type="predicted"/>
<dbReference type="Proteomes" id="UP000838878">
    <property type="component" value="Chromosome 12"/>
</dbReference>
<gene>
    <name evidence="2" type="ORF">BINO364_LOCUS4558</name>
</gene>
<name>A0A8J9VES7_9NEOP</name>
<dbReference type="EMBL" id="OV170232">
    <property type="protein sequence ID" value="CAH0718015.1"/>
    <property type="molecule type" value="Genomic_DNA"/>
</dbReference>
<protein>
    <submittedName>
        <fullName evidence="2">Uncharacterized protein</fullName>
    </submittedName>
</protein>
<dbReference type="AlphaFoldDB" id="A0A8J9VES7"/>
<accession>A0A8J9VES7</accession>
<evidence type="ECO:0000313" key="2">
    <source>
        <dbReference type="EMBL" id="CAH0718015.1"/>
    </source>
</evidence>
<organism evidence="2 3">
    <name type="scientific">Brenthis ino</name>
    <name type="common">lesser marbled fritillary</name>
    <dbReference type="NCBI Taxonomy" id="405034"/>
    <lineage>
        <taxon>Eukaryota</taxon>
        <taxon>Metazoa</taxon>
        <taxon>Ecdysozoa</taxon>
        <taxon>Arthropoda</taxon>
        <taxon>Hexapoda</taxon>
        <taxon>Insecta</taxon>
        <taxon>Pterygota</taxon>
        <taxon>Neoptera</taxon>
        <taxon>Endopterygota</taxon>
        <taxon>Lepidoptera</taxon>
        <taxon>Glossata</taxon>
        <taxon>Ditrysia</taxon>
        <taxon>Papilionoidea</taxon>
        <taxon>Nymphalidae</taxon>
        <taxon>Heliconiinae</taxon>
        <taxon>Argynnini</taxon>
        <taxon>Brenthis</taxon>
    </lineage>
</organism>